<name>A0A068LKY4_9ABAC</name>
<dbReference type="RefSeq" id="YP_009049933.1">
    <property type="nucleotide sequence ID" value="NC_024625.1"/>
</dbReference>
<dbReference type="OrthoDB" id="20453at10239"/>
<proteinExistence type="predicted"/>
<gene>
    <name evidence="1" type="ORF">pesp107</name>
</gene>
<dbReference type="Proteomes" id="UP000203240">
    <property type="component" value="Segment"/>
</dbReference>
<keyword evidence="2" id="KW-1185">Reference proteome</keyword>
<evidence type="ECO:0000313" key="2">
    <source>
        <dbReference type="Proteomes" id="UP000203240"/>
    </source>
</evidence>
<reference evidence="1 2" key="1">
    <citation type="journal article" date="2015" name="Genome Announc.">
        <title>A Distinct Group II Alphabaculovirus Isolated from a Peridroma Species.</title>
        <authorList>
            <person name="Rohrmann G.F."/>
            <person name="Erlandson M.A."/>
            <person name="Theilmann D.A."/>
        </authorList>
    </citation>
    <scope>NUCLEOTIDE SEQUENCE [LARGE SCALE GENOMIC DNA]</scope>
    <source>
        <strain evidence="1">GR_167</strain>
    </source>
</reference>
<dbReference type="EMBL" id="KM009991">
    <property type="protein sequence ID" value="AIE47833.1"/>
    <property type="molecule type" value="Genomic_DNA"/>
</dbReference>
<protein>
    <submittedName>
        <fullName evidence="1">Ac117-like protein</fullName>
    </submittedName>
</protein>
<dbReference type="InterPro" id="IPR012428">
    <property type="entry name" value="AcMNPV_Orf117"/>
</dbReference>
<sequence>MKLIAFVMVVFNRTNMEQKQIYETYLQHFDVIDAAMCLNGDCLAVCVSAASDDDRPADFVDFKCSKKHLLHIVDRDDDVELLLDRMYNIVEMFNEQ</sequence>
<organism evidence="1 2">
    <name type="scientific">Peridroma alphabaculovirus</name>
    <dbReference type="NCBI Taxonomy" id="1346829"/>
    <lineage>
        <taxon>Viruses</taxon>
        <taxon>Viruses incertae sedis</taxon>
        <taxon>Naldaviricetes</taxon>
        <taxon>Lefavirales</taxon>
        <taxon>Baculoviridae</taxon>
        <taxon>Alphabaculovirus</taxon>
    </lineage>
</organism>
<accession>A0A068LKY4</accession>
<evidence type="ECO:0000313" key="1">
    <source>
        <dbReference type="EMBL" id="AIE47833.1"/>
    </source>
</evidence>
<dbReference type="GeneID" id="20004016"/>
<dbReference type="Pfam" id="PF07785">
    <property type="entry name" value="DUF1623"/>
    <property type="match status" value="1"/>
</dbReference>